<dbReference type="PANTHER" id="PTHR12546">
    <property type="entry name" value="FER-1-LIKE"/>
    <property type="match status" value="1"/>
</dbReference>
<proteinExistence type="predicted"/>
<dbReference type="InterPro" id="IPR037721">
    <property type="entry name" value="Ferlin"/>
</dbReference>
<reference evidence="7" key="1">
    <citation type="submission" date="2025-08" db="UniProtKB">
        <authorList>
            <consortium name="RefSeq"/>
        </authorList>
    </citation>
    <scope>IDENTIFICATION</scope>
</reference>
<evidence type="ECO:0000256" key="3">
    <source>
        <dbReference type="ARBA" id="ARBA00022737"/>
    </source>
</evidence>
<evidence type="ECO:0000313" key="6">
    <source>
        <dbReference type="Proteomes" id="UP000515154"/>
    </source>
</evidence>
<evidence type="ECO:0000256" key="4">
    <source>
        <dbReference type="ARBA" id="ARBA00022989"/>
    </source>
</evidence>
<accession>A0A6P7U063</accession>
<sequence length="153" mass="17984">MLAQEIDWWSKYYASEARYDKCKGYLQHGFDTIIVGQSFHVWQIYNQQLENSENYDKFRDFCDSFQLTRGKTNEDEESTDVGEFKVDLHDYIQGLFNIIPLKDGDFVSSLNKTLSLWEFPYSTFKECIVRVYIVKAMDLQSRDLSGLVIAKLT</sequence>
<keyword evidence="3" id="KW-0677">Repeat</keyword>
<keyword evidence="4" id="KW-1133">Transmembrane helix</keyword>
<dbReference type="GO" id="GO:0007009">
    <property type="term" value="P:plasma membrane organization"/>
    <property type="evidence" value="ECO:0007669"/>
    <property type="project" value="TreeGrafter"/>
</dbReference>
<evidence type="ECO:0000256" key="5">
    <source>
        <dbReference type="ARBA" id="ARBA00023136"/>
    </source>
</evidence>
<dbReference type="GO" id="GO:0016020">
    <property type="term" value="C:membrane"/>
    <property type="evidence" value="ECO:0007669"/>
    <property type="project" value="UniProtKB-SubCell"/>
</dbReference>
<keyword evidence="2" id="KW-0812">Transmembrane</keyword>
<dbReference type="KEGG" id="osn:115229371"/>
<evidence type="ECO:0000256" key="2">
    <source>
        <dbReference type="ARBA" id="ARBA00022692"/>
    </source>
</evidence>
<dbReference type="AlphaFoldDB" id="A0A6P7U063"/>
<comment type="subcellular location">
    <subcellularLocation>
        <location evidence="1">Membrane</location>
    </subcellularLocation>
</comment>
<keyword evidence="5" id="KW-0472">Membrane</keyword>
<keyword evidence="6" id="KW-1185">Reference proteome</keyword>
<name>A0A6P7U063_9MOLL</name>
<gene>
    <name evidence="7" type="primary">LOC115229371</name>
</gene>
<dbReference type="GO" id="GO:0061025">
    <property type="term" value="P:membrane fusion"/>
    <property type="evidence" value="ECO:0007669"/>
    <property type="project" value="TreeGrafter"/>
</dbReference>
<organism evidence="6 7">
    <name type="scientific">Octopus sinensis</name>
    <name type="common">East Asian common octopus</name>
    <dbReference type="NCBI Taxonomy" id="2607531"/>
    <lineage>
        <taxon>Eukaryota</taxon>
        <taxon>Metazoa</taxon>
        <taxon>Spiralia</taxon>
        <taxon>Lophotrochozoa</taxon>
        <taxon>Mollusca</taxon>
        <taxon>Cephalopoda</taxon>
        <taxon>Coleoidea</taxon>
        <taxon>Octopodiformes</taxon>
        <taxon>Octopoda</taxon>
        <taxon>Incirrata</taxon>
        <taxon>Octopodidae</taxon>
        <taxon>Octopus</taxon>
    </lineage>
</organism>
<protein>
    <submittedName>
        <fullName evidence="7">Myoferlin-like</fullName>
    </submittedName>
</protein>
<dbReference type="Proteomes" id="UP000515154">
    <property type="component" value="Unplaced"/>
</dbReference>
<evidence type="ECO:0000313" key="7">
    <source>
        <dbReference type="RefSeq" id="XP_029655595.1"/>
    </source>
</evidence>
<dbReference type="RefSeq" id="XP_029655595.1">
    <property type="nucleotide sequence ID" value="XM_029799735.1"/>
</dbReference>
<dbReference type="PANTHER" id="PTHR12546:SF33">
    <property type="entry name" value="SPERM VESICLE FUSION PROTEIN FER-1"/>
    <property type="match status" value="1"/>
</dbReference>
<evidence type="ECO:0000256" key="1">
    <source>
        <dbReference type="ARBA" id="ARBA00004370"/>
    </source>
</evidence>